<feature type="chain" id="PRO_5025481253" evidence="4">
    <location>
        <begin position="22"/>
        <end position="389"/>
    </location>
</feature>
<evidence type="ECO:0000256" key="4">
    <source>
        <dbReference type="SAM" id="SignalP"/>
    </source>
</evidence>
<dbReference type="PANTHER" id="PTHR11481:SF64">
    <property type="entry name" value="FC RECEPTOR-LIKE PROTEIN 4"/>
    <property type="match status" value="1"/>
</dbReference>
<evidence type="ECO:0000313" key="7">
    <source>
        <dbReference type="Proteomes" id="UP000005207"/>
    </source>
</evidence>
<dbReference type="InterPro" id="IPR003599">
    <property type="entry name" value="Ig_sub"/>
</dbReference>
<dbReference type="RefSeq" id="XP_019207554.1">
    <property type="nucleotide sequence ID" value="XM_019352009.2"/>
</dbReference>
<dbReference type="OMA" id="VTEVQWD"/>
<evidence type="ECO:0000256" key="1">
    <source>
        <dbReference type="ARBA" id="ARBA00022729"/>
    </source>
</evidence>
<evidence type="ECO:0000256" key="3">
    <source>
        <dbReference type="SAM" id="Phobius"/>
    </source>
</evidence>
<dbReference type="PANTHER" id="PTHR11481">
    <property type="entry name" value="IMMUNOGLOBULIN FC RECEPTOR"/>
    <property type="match status" value="1"/>
</dbReference>
<proteinExistence type="predicted"/>
<dbReference type="RefSeq" id="XP_019207551.1">
    <property type="nucleotide sequence ID" value="XM_019352006.2"/>
</dbReference>
<keyword evidence="3" id="KW-0472">Membrane</keyword>
<dbReference type="GO" id="GO:0006955">
    <property type="term" value="P:immune response"/>
    <property type="evidence" value="ECO:0007669"/>
    <property type="project" value="TreeGrafter"/>
</dbReference>
<dbReference type="Gene3D" id="2.60.40.10">
    <property type="entry name" value="Immunoglobulins"/>
    <property type="match status" value="3"/>
</dbReference>
<dbReference type="SMART" id="SM00408">
    <property type="entry name" value="IGc2"/>
    <property type="match status" value="2"/>
</dbReference>
<reference evidence="6" key="3">
    <citation type="submission" date="2025-09" db="UniProtKB">
        <authorList>
            <consortium name="Ensembl"/>
        </authorList>
    </citation>
    <scope>IDENTIFICATION</scope>
</reference>
<dbReference type="InterPro" id="IPR013783">
    <property type="entry name" value="Ig-like_fold"/>
</dbReference>
<accession>A0A669CZU0</accession>
<gene>
    <name evidence="6" type="primary">LOC102082779</name>
</gene>
<dbReference type="InterPro" id="IPR050488">
    <property type="entry name" value="Ig_Fc_receptor"/>
</dbReference>
<evidence type="ECO:0000256" key="2">
    <source>
        <dbReference type="ARBA" id="ARBA00023157"/>
    </source>
</evidence>
<feature type="domain" description="Ig-like" evidence="5">
    <location>
        <begin position="28"/>
        <end position="113"/>
    </location>
</feature>
<dbReference type="InterPro" id="IPR036179">
    <property type="entry name" value="Ig-like_dom_sf"/>
</dbReference>
<feature type="transmembrane region" description="Helical" evidence="3">
    <location>
        <begin position="309"/>
        <end position="333"/>
    </location>
</feature>
<keyword evidence="7" id="KW-1185">Reference proteome</keyword>
<evidence type="ECO:0000259" key="5">
    <source>
        <dbReference type="PROSITE" id="PS50835"/>
    </source>
</evidence>
<dbReference type="GO" id="GO:0004888">
    <property type="term" value="F:transmembrane signaling receptor activity"/>
    <property type="evidence" value="ECO:0007669"/>
    <property type="project" value="TreeGrafter"/>
</dbReference>
<organism evidence="6 7">
    <name type="scientific">Oreochromis niloticus</name>
    <name type="common">Nile tilapia</name>
    <name type="synonym">Tilapia nilotica</name>
    <dbReference type="NCBI Taxonomy" id="8128"/>
    <lineage>
        <taxon>Eukaryota</taxon>
        <taxon>Metazoa</taxon>
        <taxon>Chordata</taxon>
        <taxon>Craniata</taxon>
        <taxon>Vertebrata</taxon>
        <taxon>Euteleostomi</taxon>
        <taxon>Actinopterygii</taxon>
        <taxon>Neopterygii</taxon>
        <taxon>Teleostei</taxon>
        <taxon>Neoteleostei</taxon>
        <taxon>Acanthomorphata</taxon>
        <taxon>Ovalentaria</taxon>
        <taxon>Cichlomorphae</taxon>
        <taxon>Cichliformes</taxon>
        <taxon>Cichlidae</taxon>
        <taxon>African cichlids</taxon>
        <taxon>Pseudocrenilabrinae</taxon>
        <taxon>Oreochromini</taxon>
        <taxon>Oreochromis</taxon>
    </lineage>
</organism>
<keyword evidence="3" id="KW-0812">Transmembrane</keyword>
<dbReference type="Proteomes" id="UP000005207">
    <property type="component" value="Linkage group LG23"/>
</dbReference>
<reference evidence="6" key="2">
    <citation type="submission" date="2025-08" db="UniProtKB">
        <authorList>
            <consortium name="Ensembl"/>
        </authorList>
    </citation>
    <scope>IDENTIFICATION</scope>
</reference>
<dbReference type="GO" id="GO:0009897">
    <property type="term" value="C:external side of plasma membrane"/>
    <property type="evidence" value="ECO:0007669"/>
    <property type="project" value="TreeGrafter"/>
</dbReference>
<name>A0A669CZU0_ORENI</name>
<dbReference type="PROSITE" id="PS50835">
    <property type="entry name" value="IG_LIKE"/>
    <property type="match status" value="2"/>
</dbReference>
<dbReference type="SMART" id="SM00409">
    <property type="entry name" value="IG"/>
    <property type="match status" value="3"/>
</dbReference>
<evidence type="ECO:0000313" key="6">
    <source>
        <dbReference type="Ensembl" id="ENSONIP00000053027.1"/>
    </source>
</evidence>
<dbReference type="InterPro" id="IPR007110">
    <property type="entry name" value="Ig-like_dom"/>
</dbReference>
<feature type="signal peptide" evidence="4">
    <location>
        <begin position="1"/>
        <end position="21"/>
    </location>
</feature>
<dbReference type="Pfam" id="PF13927">
    <property type="entry name" value="Ig_3"/>
    <property type="match status" value="1"/>
</dbReference>
<keyword evidence="1 4" id="KW-0732">Signal</keyword>
<feature type="domain" description="Ig-like" evidence="5">
    <location>
        <begin position="202"/>
        <end position="284"/>
    </location>
</feature>
<dbReference type="GeneID" id="102082779"/>
<dbReference type="Ensembl" id="ENSONIT00000060666.1">
    <property type="protein sequence ID" value="ENSONIP00000053027.1"/>
    <property type="gene ID" value="ENSONIG00000028680.1"/>
</dbReference>
<dbReference type="SUPFAM" id="SSF48726">
    <property type="entry name" value="Immunoglobulin"/>
    <property type="match status" value="2"/>
</dbReference>
<reference evidence="7" key="1">
    <citation type="submission" date="2012-01" db="EMBL/GenBank/DDBJ databases">
        <title>The Genome Sequence of Oreochromis niloticus (Nile Tilapia).</title>
        <authorList>
            <consortium name="Broad Institute Genome Assembly Team"/>
            <consortium name="Broad Institute Sequencing Platform"/>
            <person name="Di Palma F."/>
            <person name="Johnson J."/>
            <person name="Lander E.S."/>
            <person name="Lindblad-Toh K."/>
        </authorList>
    </citation>
    <scope>NUCLEOTIDE SEQUENCE [LARGE SCALE GENOMIC DNA]</scope>
</reference>
<dbReference type="GO" id="GO:0007166">
    <property type="term" value="P:cell surface receptor signaling pathway"/>
    <property type="evidence" value="ECO:0007669"/>
    <property type="project" value="TreeGrafter"/>
</dbReference>
<protein>
    <submittedName>
        <fullName evidence="6">Uncharacterized LOC102082779</fullName>
    </submittedName>
</protein>
<dbReference type="InParanoid" id="A0A669CZU0"/>
<dbReference type="RefSeq" id="XP_019207553.1">
    <property type="nucleotide sequence ID" value="XM_019352008.2"/>
</dbReference>
<dbReference type="AlphaFoldDB" id="A0A669CZU0"/>
<sequence length="389" mass="43996">MNIIHIFLQLGLAAFVLQVDSLQGLLKTVVSVWPPGSKVYLGESVLLKCTVESNSTAEWSFEWDKPKTVLTLNPRHLVSNDSYFITAVTREDAGSYRCKAGQTSSQPVELNVSELTPPSLILTPSMRYIFSGERFSMQCPSSQMNTKGWKLRHYSPDCTRRRKAVQGDQCSPLECAAVTNRTDACVFNATIENSGLYWCEGPEGRSNSVRILASYDNIIMKTPAVPVFEGDNVILYCQYKTTGYNDTTFFKNGAVVSVMPSSPNNEINMTIENVTKKDEGSYKCASLALKMESTESWLSVRPKSDTRGYWKWIILSVGLVFLFLIPLSVWLFYRHRYQMLGTWKRWPFSKEDVPAVPVPATKQDVTEVQWDLSWMEMSNLLDKQIYPGT</sequence>
<keyword evidence="3" id="KW-1133">Transmembrane helix</keyword>
<dbReference type="Pfam" id="PF13895">
    <property type="entry name" value="Ig_2"/>
    <property type="match status" value="1"/>
</dbReference>
<dbReference type="OrthoDB" id="8941709at2759"/>
<keyword evidence="2" id="KW-1015">Disulfide bond</keyword>
<dbReference type="GeneTree" id="ENSGT00940000177341"/>
<dbReference type="InterPro" id="IPR003598">
    <property type="entry name" value="Ig_sub2"/>
</dbReference>